<dbReference type="EMBL" id="JAVLAQ010000001">
    <property type="protein sequence ID" value="MDT6990056.1"/>
    <property type="molecule type" value="Genomic_DNA"/>
</dbReference>
<reference evidence="2" key="3">
    <citation type="submission" date="2022-11" db="EMBL/GenBank/DDBJ databases">
        <authorList>
            <person name="Wang Z."/>
        </authorList>
    </citation>
    <scope>NUCLEOTIDE SEQUENCE</scope>
    <source>
        <strain evidence="2">P2000</strain>
    </source>
</reference>
<dbReference type="Proteomes" id="UP001151834">
    <property type="component" value="Unassembled WGS sequence"/>
</dbReference>
<dbReference type="OrthoDB" id="42613at2"/>
<dbReference type="InterPro" id="IPR052345">
    <property type="entry name" value="Rad_response_metalloprotease"/>
</dbReference>
<comment type="caution">
    <text evidence="6">The sequence shown here is derived from an EMBL/GenBank/DDBJ whole genome shotgun (WGS) entry which is preliminary data.</text>
</comment>
<evidence type="ECO:0000313" key="2">
    <source>
        <dbReference type="EMBL" id="MDF2314301.1"/>
    </source>
</evidence>
<dbReference type="EMBL" id="PVOB01000002">
    <property type="protein sequence ID" value="PRO96306.1"/>
    <property type="molecule type" value="Genomic_DNA"/>
</dbReference>
<dbReference type="PANTHER" id="PTHR43236:SF1">
    <property type="entry name" value="BLL7220 PROTEIN"/>
    <property type="match status" value="1"/>
</dbReference>
<dbReference type="RefSeq" id="WP_050337952.1">
    <property type="nucleotide sequence ID" value="NZ_BJZC01000001.1"/>
</dbReference>
<evidence type="ECO:0000313" key="6">
    <source>
        <dbReference type="EMBL" id="RMW52804.1"/>
    </source>
</evidence>
<dbReference type="Proteomes" id="UP000238378">
    <property type="component" value="Unassembled WGS sequence"/>
</dbReference>
<accession>A0A2I0Z344</accession>
<proteinExistence type="predicted"/>
<evidence type="ECO:0000313" key="4">
    <source>
        <dbReference type="EMBL" id="PRO96306.1"/>
    </source>
</evidence>
<feature type="domain" description="IrrE N-terminal-like" evidence="1">
    <location>
        <begin position="47"/>
        <end position="177"/>
    </location>
</feature>
<dbReference type="Pfam" id="PF06114">
    <property type="entry name" value="Peptidase_M78"/>
    <property type="match status" value="1"/>
</dbReference>
<evidence type="ECO:0000259" key="1">
    <source>
        <dbReference type="Pfam" id="PF06114"/>
    </source>
</evidence>
<dbReference type="Proteomes" id="UP000276249">
    <property type="component" value="Unassembled WGS sequence"/>
</dbReference>
<evidence type="ECO:0000313" key="7">
    <source>
        <dbReference type="Proteomes" id="UP000238378"/>
    </source>
</evidence>
<dbReference type="Proteomes" id="UP000281061">
    <property type="component" value="Unassembled WGS sequence"/>
</dbReference>
<evidence type="ECO:0000313" key="8">
    <source>
        <dbReference type="Proteomes" id="UP000276249"/>
    </source>
</evidence>
<keyword evidence="7" id="KW-1185">Reference proteome</keyword>
<dbReference type="Proteomes" id="UP001267003">
    <property type="component" value="Unassembled WGS sequence"/>
</dbReference>
<reference evidence="4 7" key="1">
    <citation type="submission" date="2018-03" db="EMBL/GenBank/DDBJ databases">
        <title>Draft Genome Sequences of six Lactobacillus pentosus Strains Isolated from Brines of Traditionally Fermented Spanish-Style Green Table Olives.</title>
        <authorList>
            <person name="Calero-Delgado B."/>
            <person name="Martin-Platero A.M."/>
            <person name="Perez-Pulido A.J."/>
            <person name="Benitez-Cabello A."/>
            <person name="Casimiro-Soriguer C.S."/>
            <person name="Martinez-Bueno M."/>
            <person name="Arroyo-Lopez F.N."/>
            <person name="Rodriguez-Gomez F."/>
            <person name="Bautista-Gallego J."/>
            <person name="Garrido-Fernandez A."/>
            <person name="Jimenez-Diaz R."/>
        </authorList>
    </citation>
    <scope>NUCLEOTIDE SEQUENCE [LARGE SCALE GENOMIC DNA]</scope>
    <source>
        <strain evidence="4 7">IG2</strain>
    </source>
</reference>
<dbReference type="GeneID" id="49392545"/>
<sequence length="269" mass="30094">MMHNSSAIALAESVAENIASTFLTNYFGSDIFIGADIERILAEQANIIYQDVADPKYSGAAVSYKGTHFIALNTHQTLRARYYSAAHELWHLGLDTNLFGDNHNKALKITNTPDFDTERAADHFAAAVMMPKDAIIRTWHKYVHNYSKPNRQLAQTAIIRVANVSSMPYEAVARRLSELDLLLSTSLVRLTEDEWQAIVSASSFPPSPLDQVVPFKKFSHYSTVVNQLVDHQQLSLLEAAQLLTYADPTVAKNFLERRQALVNKLETGD</sequence>
<evidence type="ECO:0000313" key="9">
    <source>
        <dbReference type="Proteomes" id="UP000281061"/>
    </source>
</evidence>
<name>A0A2I0Z344_LACPE</name>
<organism evidence="6 8">
    <name type="scientific">Lactiplantibacillus pentosus</name>
    <name type="common">Lactobacillus pentosus</name>
    <dbReference type="NCBI Taxonomy" id="1589"/>
    <lineage>
        <taxon>Bacteria</taxon>
        <taxon>Bacillati</taxon>
        <taxon>Bacillota</taxon>
        <taxon>Bacilli</taxon>
        <taxon>Lactobacillales</taxon>
        <taxon>Lactobacillaceae</taxon>
        <taxon>Lactiplantibacillus</taxon>
    </lineage>
</organism>
<dbReference type="EMBL" id="JAPEQV010000027">
    <property type="protein sequence ID" value="MDF2314301.1"/>
    <property type="molecule type" value="Genomic_DNA"/>
</dbReference>
<reference evidence="8 9" key="2">
    <citation type="submission" date="2018-10" db="EMBL/GenBank/DDBJ databases">
        <title>Genome sequences of five Lactobacillus pentosus strains isolated from brines of traditionally fermented spanish-style green table olives and differences between them.</title>
        <authorList>
            <person name="Jimenez Diaz R."/>
        </authorList>
    </citation>
    <scope>NUCLEOTIDE SEQUENCE [LARGE SCALE GENOMIC DNA]</scope>
    <source>
        <strain evidence="6 8">IG10</strain>
        <strain evidence="5 9">IG8</strain>
    </source>
</reference>
<reference evidence="2" key="4">
    <citation type="journal article" date="2023" name="Front Nutr">
        <title>Lactiplantibacillus pentosus P2020 protects the hyperuricemia and renal inflammation in mice.</title>
        <authorList>
            <person name="Wang Z."/>
            <person name="Song L."/>
            <person name="Li X."/>
            <person name="Xiao Y."/>
            <person name="Huang Y."/>
            <person name="Zhang Y."/>
            <person name="Li J."/>
            <person name="Li M."/>
            <person name="Ren Z."/>
        </authorList>
    </citation>
    <scope>NUCLEOTIDE SEQUENCE</scope>
    <source>
        <strain evidence="2">P2000</strain>
    </source>
</reference>
<dbReference type="Gene3D" id="1.10.10.2910">
    <property type="match status" value="1"/>
</dbReference>
<dbReference type="InterPro" id="IPR010359">
    <property type="entry name" value="IrrE_HExxH"/>
</dbReference>
<evidence type="ECO:0000313" key="5">
    <source>
        <dbReference type="EMBL" id="RMW52396.1"/>
    </source>
</evidence>
<dbReference type="EMBL" id="RDCJ01000006">
    <property type="protein sequence ID" value="RMW52804.1"/>
    <property type="molecule type" value="Genomic_DNA"/>
</dbReference>
<dbReference type="AlphaFoldDB" id="A0A2I0Z344"/>
<protein>
    <submittedName>
        <fullName evidence="6">ImmA/IrrE family metallo-endopeptidase</fullName>
    </submittedName>
</protein>
<dbReference type="PANTHER" id="PTHR43236">
    <property type="entry name" value="ANTITOXIN HIGA1"/>
    <property type="match status" value="1"/>
</dbReference>
<gene>
    <name evidence="4" type="ORF">C6Y08_00220</name>
    <name evidence="5" type="ORF">D6U17_12655</name>
    <name evidence="6" type="ORF">D6U18_00345</name>
    <name evidence="2" type="ORF">OOJ94_15945</name>
    <name evidence="3" type="ORF">RI536_08045</name>
</gene>
<reference evidence="3" key="5">
    <citation type="submission" date="2023-08" db="EMBL/GenBank/DDBJ databases">
        <authorList>
            <person name="Page C.A."/>
            <person name="Perez-Diaz I.M."/>
        </authorList>
    </citation>
    <scope>NUCLEOTIDE SEQUENCE</scope>
    <source>
        <strain evidence="3">7.8.46</strain>
    </source>
</reference>
<dbReference type="EMBL" id="RDCL01000090">
    <property type="protein sequence ID" value="RMW52396.1"/>
    <property type="molecule type" value="Genomic_DNA"/>
</dbReference>
<evidence type="ECO:0000313" key="3">
    <source>
        <dbReference type="EMBL" id="MDT6990056.1"/>
    </source>
</evidence>